<feature type="region of interest" description="C-terminal hotdog fold" evidence="5">
    <location>
        <begin position="1034"/>
        <end position="1183"/>
    </location>
</feature>
<feature type="active site" description="Proton donor; for dehydratase activity" evidence="5">
    <location>
        <position position="1099"/>
    </location>
</feature>
<dbReference type="SUPFAM" id="SSF52151">
    <property type="entry name" value="FabD/lysophospholipase-like"/>
    <property type="match status" value="1"/>
</dbReference>
<dbReference type="InterPro" id="IPR036291">
    <property type="entry name" value="NAD(P)-bd_dom_sf"/>
</dbReference>
<dbReference type="Pfam" id="PF21089">
    <property type="entry name" value="PKS_DH_N"/>
    <property type="match status" value="1"/>
</dbReference>
<dbReference type="PANTHER" id="PTHR43775:SF37">
    <property type="entry name" value="SI:DKEY-61P9.11"/>
    <property type="match status" value="1"/>
</dbReference>
<dbReference type="Gene3D" id="3.40.50.720">
    <property type="entry name" value="NAD(P)-binding Rossmann-like Domain"/>
    <property type="match status" value="1"/>
</dbReference>
<dbReference type="InterPro" id="IPR014043">
    <property type="entry name" value="Acyl_transferase_dom"/>
</dbReference>
<dbReference type="InterPro" id="IPR016039">
    <property type="entry name" value="Thiolase-like"/>
</dbReference>
<dbReference type="SMART" id="SM00827">
    <property type="entry name" value="PKS_AT"/>
    <property type="match status" value="1"/>
</dbReference>
<reference evidence="9" key="1">
    <citation type="journal article" date="2014" name="BMC Genomics">
        <title>Genome based analysis of type-I polyketide synthase and nonribosomal peptide synthetase gene clusters in seven strains of five representative Nocardia species.</title>
        <authorList>
            <person name="Komaki H."/>
            <person name="Ichikawa N."/>
            <person name="Hosoyama A."/>
            <person name="Takahashi-Nakaguchi A."/>
            <person name="Matsuzawa T."/>
            <person name="Suzuki K."/>
            <person name="Fujita N."/>
            <person name="Gonoi T."/>
        </authorList>
    </citation>
    <scope>NUCLEOTIDE SEQUENCE</scope>
    <source>
        <strain evidence="9">NBRC 14402</strain>
    </source>
</reference>
<dbReference type="SUPFAM" id="SSF51735">
    <property type="entry name" value="NAD(P)-binding Rossmann-fold domains"/>
    <property type="match status" value="2"/>
</dbReference>
<dbReference type="RefSeq" id="WP_162184223.1">
    <property type="nucleotide sequence ID" value="NZ_CP022088.2"/>
</dbReference>
<dbReference type="InterPro" id="IPR049900">
    <property type="entry name" value="PKS_mFAS_DH"/>
</dbReference>
<dbReference type="Gene3D" id="3.10.129.110">
    <property type="entry name" value="Polyketide synthase dehydratase"/>
    <property type="match status" value="1"/>
</dbReference>
<dbReference type="GeneID" id="80362233"/>
<dbReference type="PROSITE" id="PS52004">
    <property type="entry name" value="KS3_2"/>
    <property type="match status" value="1"/>
</dbReference>
<evidence type="ECO:0000259" key="7">
    <source>
        <dbReference type="PROSITE" id="PS52004"/>
    </source>
</evidence>
<evidence type="ECO:0000256" key="1">
    <source>
        <dbReference type="ARBA" id="ARBA00022450"/>
    </source>
</evidence>
<evidence type="ECO:0000256" key="3">
    <source>
        <dbReference type="ARBA" id="ARBA00022679"/>
    </source>
</evidence>
<keyword evidence="4" id="KW-0511">Multifunctional enzyme</keyword>
<feature type="active site" description="Proton acceptor; for dehydratase activity" evidence="5">
    <location>
        <position position="933"/>
    </location>
</feature>
<dbReference type="SUPFAM" id="SSF47336">
    <property type="entry name" value="ACP-like"/>
    <property type="match status" value="1"/>
</dbReference>
<dbReference type="InterPro" id="IPR014031">
    <property type="entry name" value="Ketoacyl_synth_C"/>
</dbReference>
<dbReference type="InterPro" id="IPR032821">
    <property type="entry name" value="PKS_assoc"/>
</dbReference>
<dbReference type="InterPro" id="IPR049551">
    <property type="entry name" value="PKS_DH_C"/>
</dbReference>
<proteinExistence type="predicted"/>
<dbReference type="InterPro" id="IPR020806">
    <property type="entry name" value="PKS_PP-bd"/>
</dbReference>
<dbReference type="SMART" id="SM00825">
    <property type="entry name" value="PKS_KS"/>
    <property type="match status" value="1"/>
</dbReference>
<evidence type="ECO:0000256" key="4">
    <source>
        <dbReference type="ARBA" id="ARBA00023268"/>
    </source>
</evidence>
<dbReference type="InterPro" id="IPR020807">
    <property type="entry name" value="PKS_DH"/>
</dbReference>
<dbReference type="PROSITE" id="PS50075">
    <property type="entry name" value="CARRIER"/>
    <property type="match status" value="1"/>
</dbReference>
<dbReference type="GO" id="GO:0006633">
    <property type="term" value="P:fatty acid biosynthetic process"/>
    <property type="evidence" value="ECO:0007669"/>
    <property type="project" value="TreeGrafter"/>
</dbReference>
<dbReference type="InterPro" id="IPR001227">
    <property type="entry name" value="Ac_transferase_dom_sf"/>
</dbReference>
<dbReference type="InterPro" id="IPR013968">
    <property type="entry name" value="PKS_KR"/>
</dbReference>
<dbReference type="InterPro" id="IPR057326">
    <property type="entry name" value="KR_dom"/>
</dbReference>
<dbReference type="Pfam" id="PF14765">
    <property type="entry name" value="PS-DH"/>
    <property type="match status" value="1"/>
</dbReference>
<evidence type="ECO:0000259" key="8">
    <source>
        <dbReference type="PROSITE" id="PS52019"/>
    </source>
</evidence>
<feature type="region of interest" description="N-terminal hotdog fold" evidence="5">
    <location>
        <begin position="900"/>
        <end position="1020"/>
    </location>
</feature>
<keyword evidence="2" id="KW-0597">Phosphoprotein</keyword>
<dbReference type="Gene3D" id="1.10.1200.10">
    <property type="entry name" value="ACP-like"/>
    <property type="match status" value="1"/>
</dbReference>
<sequence length="1743" mass="183558">MSATAEVPIAIVGVGCRFPGRVGDPDSLWELVAAGRSTVGPVPSGRWDAAALAAVHDPEIAERAGFGCFLDGDIWAWDPRAFSVAPLEQRWVDPQFRVLMEVAWQAVEHAGIPVDRLRGSRTGVYMGTYAPDNLLREACPVQDAPQSAYLFGNFTAGAAGRIAFSMDLRGPAMVVSTHCSSGLVALDTACGALTLGECDTALAGGVLLMVSPETHYYEAPLLLSRSGGCHAFDARADGYVRGEGAGVLVLERLADARRAGDRVLAVIRGSAVNNDGQASRLTAPSTEMQQRLFRSAVAAAHIDPGEVGLVEAHGPGTVVGDPVEYTSINAVYGQHGRGRCALGSIKTNIGHSEPVSGIAGLIKTIECLRRGQIAPNAGFRQWNPSIPRDEESRLFVPASLADWPVDGASRLAAVCSYGVTGTNAHVVVESAPASAKRRPAPHNAGTLIHLVSGATAKALTGNASRLAEWVAARGDSASPLDVAHTLAQRRSHAEHRLVVLARDLGQLATRARAFAAEQSVDGVVSGTPVLPPGHAGPVFVFTGQGSQRPGMCQGLLRSEPVFAAAVDELEPLIRAEAGFSLREVLEYPQRLAGLGRIQPALFGVQVALAAVWRSWGVVPAAVIGQSLGEVAALVVAGGLSTADGVKVISRRSALLDTISGGAMASVMCGAERVQAALDEFGADGVSLGVLTSPGSTVVSGDATQIAGLMDRWAAAGVVARMIDVEVASHSSQVDPILARLHRKLAEVPAAEPRIPFYSTVSRDPRQPGRLDGSYWVRNQRDTVRFHTAVSAALAHGHRLFLECSAHPLAVRPILDTAAHEGIRDVVAVGSLRQGSDDQEAFLTHLATLHTAGHDGIDFAAHYGAGDLVDVPVTDWQRTRHGGGEPAYRLVGARLPGATQHPLLGGHVQEPDRPDQHRWQTPIGPRLLPWLADHSVADVPVLPGTGMVEMMLAAAARVYGSDRVGARDVTIASPLLLDTEPLVTTTLTRHGGSARVEIVSTSADGVTVHAHGTVTALPDKHCPTPLSPAERLPNGFRDSAVDSLHRTFRDCHDVVHGPAFTAIDRIQVHPDEDSAVGHLHTHESAQISAWTMALHPALADQVVQIAVSAWLAHYALVPGPVVVAGFGAVRVYGPTAHTRVVTVRLSEADEVGCTASARLACADGTVVAEIDGLCVANITRPSERFTTRLSHVEWIVSPAPVDRPRAAAGTWTVLTTSDSGWAQELARELDKQTAGCRQLSRQTFLADPGTLSACTGVVVALGVEHPGDDLADAIRAVVSDTATVVRQLARCEPPPRLWVLSRADHAPLATASIRGLLRAVTYEHPELRAGVVEFTDEYEAVVAELLDDRQPVTEVSLLPQRHVAQIRSGAPTAAAVTRALPLIRPGSGYLVTGGLGGLGLLTVEWLARQGATRITVSSRGAPSPEIDSRLRSLRAAGTNIVLVQGDIGDPAVAARAVADGDGCPLRGVFHCAGVVADATIATLDEPLLDRVWRGKAAGAWALHKATEAIELDLFVVYSSVAALIGSPGQAAYAAANAFLDGLVAQRNAMGLPATGINWGPWGRVGRGQHLAERGFLTISPADGIDALERILTGGFRQVAYSPLDIDRWTEPYSAVRSATLLTALLDGTDSESEDTDIRARLLAADSPQQRRTILESFIIDTVRSLLGATTHHIGPHTSMVLLGLDSLGAIQLQQRLRRALHTEMKTGVIWVKPSAAALADWLLDHLGFGSGTPHQSAPTAGDPP</sequence>
<dbReference type="Pfam" id="PF16197">
    <property type="entry name" value="KAsynt_C_assoc"/>
    <property type="match status" value="1"/>
</dbReference>
<keyword evidence="3" id="KW-0808">Transferase</keyword>
<dbReference type="InterPro" id="IPR016036">
    <property type="entry name" value="Malonyl_transacylase_ACP-bd"/>
</dbReference>
<dbReference type="SUPFAM" id="SSF55048">
    <property type="entry name" value="Probable ACP-binding domain of malonyl-CoA ACP transacylase"/>
    <property type="match status" value="1"/>
</dbReference>
<dbReference type="GO" id="GO:0031177">
    <property type="term" value="F:phosphopantetheine binding"/>
    <property type="evidence" value="ECO:0007669"/>
    <property type="project" value="InterPro"/>
</dbReference>
<dbReference type="Gene3D" id="3.30.70.250">
    <property type="entry name" value="Malonyl-CoA ACP transacylase, ACP-binding"/>
    <property type="match status" value="1"/>
</dbReference>
<evidence type="ECO:0000259" key="6">
    <source>
        <dbReference type="PROSITE" id="PS50075"/>
    </source>
</evidence>
<dbReference type="InterPro" id="IPR036736">
    <property type="entry name" value="ACP-like_sf"/>
</dbReference>
<evidence type="ECO:0000256" key="5">
    <source>
        <dbReference type="PROSITE-ProRule" id="PRU01363"/>
    </source>
</evidence>
<dbReference type="PROSITE" id="PS52019">
    <property type="entry name" value="PKS_MFAS_DH"/>
    <property type="match status" value="1"/>
</dbReference>
<dbReference type="Pfam" id="PF00698">
    <property type="entry name" value="Acyl_transf_1"/>
    <property type="match status" value="1"/>
</dbReference>
<dbReference type="SUPFAM" id="SSF53901">
    <property type="entry name" value="Thiolase-like"/>
    <property type="match status" value="1"/>
</dbReference>
<dbReference type="SMART" id="SM00826">
    <property type="entry name" value="PKS_DH"/>
    <property type="match status" value="1"/>
</dbReference>
<dbReference type="InterPro" id="IPR014030">
    <property type="entry name" value="Ketoacyl_synth_N"/>
</dbReference>
<organism evidence="9">
    <name type="scientific">Nocardia brasiliensis</name>
    <dbReference type="NCBI Taxonomy" id="37326"/>
    <lineage>
        <taxon>Bacteria</taxon>
        <taxon>Bacillati</taxon>
        <taxon>Actinomycetota</taxon>
        <taxon>Actinomycetes</taxon>
        <taxon>Mycobacteriales</taxon>
        <taxon>Nocardiaceae</taxon>
        <taxon>Nocardia</taxon>
    </lineage>
</organism>
<dbReference type="InterPro" id="IPR020841">
    <property type="entry name" value="PKS_Beta-ketoAc_synthase_dom"/>
</dbReference>
<dbReference type="GO" id="GO:0005737">
    <property type="term" value="C:cytoplasm"/>
    <property type="evidence" value="ECO:0007669"/>
    <property type="project" value="TreeGrafter"/>
</dbReference>
<dbReference type="EMBL" id="AB701609">
    <property type="protein sequence ID" value="BAO99198.1"/>
    <property type="molecule type" value="Genomic_DNA"/>
</dbReference>
<feature type="domain" description="Carrier" evidence="6">
    <location>
        <begin position="1648"/>
        <end position="1725"/>
    </location>
</feature>
<dbReference type="Pfam" id="PF00109">
    <property type="entry name" value="ketoacyl-synt"/>
    <property type="match status" value="1"/>
</dbReference>
<dbReference type="Gene3D" id="3.40.47.10">
    <property type="match status" value="1"/>
</dbReference>
<dbReference type="PANTHER" id="PTHR43775">
    <property type="entry name" value="FATTY ACID SYNTHASE"/>
    <property type="match status" value="1"/>
</dbReference>
<feature type="domain" description="PKS/mFAS DH" evidence="8">
    <location>
        <begin position="900"/>
        <end position="1183"/>
    </location>
</feature>
<evidence type="ECO:0000313" key="9">
    <source>
        <dbReference type="EMBL" id="BAO99198.1"/>
    </source>
</evidence>
<dbReference type="GO" id="GO:0005886">
    <property type="term" value="C:plasma membrane"/>
    <property type="evidence" value="ECO:0007669"/>
    <property type="project" value="TreeGrafter"/>
</dbReference>
<dbReference type="Pfam" id="PF02801">
    <property type="entry name" value="Ketoacyl-synt_C"/>
    <property type="match status" value="1"/>
</dbReference>
<dbReference type="GO" id="GO:0004312">
    <property type="term" value="F:fatty acid synthase activity"/>
    <property type="evidence" value="ECO:0007669"/>
    <property type="project" value="TreeGrafter"/>
</dbReference>
<dbReference type="InterPro" id="IPR016035">
    <property type="entry name" value="Acyl_Trfase/lysoPLipase"/>
</dbReference>
<keyword evidence="1" id="KW-0596">Phosphopantetheine</keyword>
<dbReference type="SMART" id="SM00822">
    <property type="entry name" value="PKS_KR"/>
    <property type="match status" value="1"/>
</dbReference>
<name>A0A060PWR0_NOCBR</name>
<accession>A0A060PWR0</accession>
<dbReference type="InterPro" id="IPR009081">
    <property type="entry name" value="PP-bd_ACP"/>
</dbReference>
<dbReference type="Pfam" id="PF08659">
    <property type="entry name" value="KR"/>
    <property type="match status" value="1"/>
</dbReference>
<feature type="domain" description="Ketosynthase family 3 (KS3)" evidence="7">
    <location>
        <begin position="6"/>
        <end position="430"/>
    </location>
</feature>
<dbReference type="InterPro" id="IPR049552">
    <property type="entry name" value="PKS_DH_N"/>
</dbReference>
<dbReference type="Pfam" id="PF00550">
    <property type="entry name" value="PP-binding"/>
    <property type="match status" value="1"/>
</dbReference>
<dbReference type="InterPro" id="IPR042104">
    <property type="entry name" value="PKS_dehydratase_sf"/>
</dbReference>
<evidence type="ECO:0000256" key="2">
    <source>
        <dbReference type="ARBA" id="ARBA00022553"/>
    </source>
</evidence>
<dbReference type="SMART" id="SM00823">
    <property type="entry name" value="PKS_PP"/>
    <property type="match status" value="1"/>
</dbReference>
<protein>
    <submittedName>
        <fullName evidence="9">Putative polyketide synthase</fullName>
    </submittedName>
</protein>
<dbReference type="InterPro" id="IPR050091">
    <property type="entry name" value="PKS_NRPS_Biosynth_Enz"/>
</dbReference>
<dbReference type="GO" id="GO:0071770">
    <property type="term" value="P:DIM/DIP cell wall layer assembly"/>
    <property type="evidence" value="ECO:0007669"/>
    <property type="project" value="TreeGrafter"/>
</dbReference>
<dbReference type="Gene3D" id="3.40.366.10">
    <property type="entry name" value="Malonyl-Coenzyme A Acyl Carrier Protein, domain 2"/>
    <property type="match status" value="1"/>
</dbReference>
<dbReference type="CDD" id="cd00833">
    <property type="entry name" value="PKS"/>
    <property type="match status" value="1"/>
</dbReference>